<evidence type="ECO:0000313" key="1">
    <source>
        <dbReference type="EMBL" id="KIA66387.1"/>
    </source>
</evidence>
<name>A0ABR4ZM20_9NOCA</name>
<reference evidence="1 2" key="1">
    <citation type="journal article" date="2014" name="Int. J. Syst. Evol. Microbiol.">
        <title>Nocardia vulneris sp. nov., isolated from wounds of human patients in North America.</title>
        <authorList>
            <person name="Lasker B.A."/>
            <person name="Bell M."/>
            <person name="Klenk H.P."/>
            <person name="Sproer C."/>
            <person name="Schumann C."/>
            <person name="Schumann P."/>
            <person name="Brown J.M."/>
        </authorList>
    </citation>
    <scope>NUCLEOTIDE SEQUENCE [LARGE SCALE GENOMIC DNA]</scope>
    <source>
        <strain evidence="1 2">W9851</strain>
    </source>
</reference>
<organism evidence="1 2">
    <name type="scientific">Nocardia vulneris</name>
    <dbReference type="NCBI Taxonomy" id="1141657"/>
    <lineage>
        <taxon>Bacteria</taxon>
        <taxon>Bacillati</taxon>
        <taxon>Actinomycetota</taxon>
        <taxon>Actinomycetes</taxon>
        <taxon>Mycobacteriales</taxon>
        <taxon>Nocardiaceae</taxon>
        <taxon>Nocardia</taxon>
    </lineage>
</organism>
<keyword evidence="2" id="KW-1185">Reference proteome</keyword>
<accession>A0ABR4ZM20</accession>
<dbReference type="RefSeq" id="WP_043663952.1">
    <property type="nucleotide sequence ID" value="NZ_BDCI01000007.1"/>
</dbReference>
<evidence type="ECO:0008006" key="3">
    <source>
        <dbReference type="Google" id="ProtNLM"/>
    </source>
</evidence>
<sequence>MNIVPNTERCHSSHEIAHRLRHLYGLPVQLLGGRPMVTTGSVLGAVAMPPDLGRTVLAALERTYAAPVIADPGEHTWIFLVAPPSPARPVEVPVRRYLAGHQVTVLPGGHHIMVPTGDCARGWHWAGEPAPGVLRMPPRTAVLNAVQQVTTRHSGTA</sequence>
<evidence type="ECO:0000313" key="2">
    <source>
        <dbReference type="Proteomes" id="UP000031364"/>
    </source>
</evidence>
<comment type="caution">
    <text evidence="1">The sequence shown here is derived from an EMBL/GenBank/DDBJ whole genome shotgun (WGS) entry which is preliminary data.</text>
</comment>
<protein>
    <recommendedName>
        <fullName evidence="3">DNA primase/polymerase bifunctional N-terminal domain-containing protein</fullName>
    </recommendedName>
</protein>
<gene>
    <name evidence="1" type="ORF">FG87_02035</name>
</gene>
<dbReference type="EMBL" id="JNFP01000002">
    <property type="protein sequence ID" value="KIA66387.1"/>
    <property type="molecule type" value="Genomic_DNA"/>
</dbReference>
<proteinExistence type="predicted"/>
<dbReference type="Proteomes" id="UP000031364">
    <property type="component" value="Unassembled WGS sequence"/>
</dbReference>